<dbReference type="InterPro" id="IPR050469">
    <property type="entry name" value="Diguanylate_Cyclase"/>
</dbReference>
<dbReference type="GO" id="GO:1902201">
    <property type="term" value="P:negative regulation of bacterial-type flagellum-dependent cell motility"/>
    <property type="evidence" value="ECO:0007669"/>
    <property type="project" value="TreeGrafter"/>
</dbReference>
<gene>
    <name evidence="2" type="ORF">FYJ59_08115</name>
</gene>
<evidence type="ECO:0000259" key="1">
    <source>
        <dbReference type="PROSITE" id="PS50887"/>
    </source>
</evidence>
<name>A0A6L5YKL5_9FIRM</name>
<dbReference type="PANTHER" id="PTHR45138">
    <property type="entry name" value="REGULATORY COMPONENTS OF SENSORY TRANSDUCTION SYSTEM"/>
    <property type="match status" value="1"/>
</dbReference>
<organism evidence="2 3">
    <name type="scientific">Waltera intestinalis</name>
    <dbReference type="NCBI Taxonomy" id="2606635"/>
    <lineage>
        <taxon>Bacteria</taxon>
        <taxon>Bacillati</taxon>
        <taxon>Bacillota</taxon>
        <taxon>Clostridia</taxon>
        <taxon>Lachnospirales</taxon>
        <taxon>Lachnospiraceae</taxon>
        <taxon>Waltera</taxon>
    </lineage>
</organism>
<feature type="domain" description="GGDEF" evidence="1">
    <location>
        <begin position="395"/>
        <end position="530"/>
    </location>
</feature>
<proteinExistence type="predicted"/>
<dbReference type="Gene3D" id="3.30.70.270">
    <property type="match status" value="1"/>
</dbReference>
<dbReference type="SUPFAM" id="SSF55073">
    <property type="entry name" value="Nucleotide cyclase"/>
    <property type="match status" value="1"/>
</dbReference>
<dbReference type="InterPro" id="IPR043128">
    <property type="entry name" value="Rev_trsase/Diguanyl_cyclase"/>
</dbReference>
<evidence type="ECO:0000313" key="3">
    <source>
        <dbReference type="Proteomes" id="UP000476055"/>
    </source>
</evidence>
<keyword evidence="3" id="KW-1185">Reference proteome</keyword>
<evidence type="ECO:0000313" key="2">
    <source>
        <dbReference type="EMBL" id="MST58202.1"/>
    </source>
</evidence>
<comment type="caution">
    <text evidence="2">The sequence shown here is derived from an EMBL/GenBank/DDBJ whole genome shotgun (WGS) entry which is preliminary data.</text>
</comment>
<dbReference type="EMBL" id="VUMU01000008">
    <property type="protein sequence ID" value="MST58202.1"/>
    <property type="molecule type" value="Genomic_DNA"/>
</dbReference>
<reference evidence="2 3" key="1">
    <citation type="submission" date="2019-08" db="EMBL/GenBank/DDBJ databases">
        <title>In-depth cultivation of the pig gut microbiome towards novel bacterial diversity and tailored functional studies.</title>
        <authorList>
            <person name="Wylensek D."/>
            <person name="Hitch T.C.A."/>
            <person name="Clavel T."/>
        </authorList>
    </citation>
    <scope>NUCLEOTIDE SEQUENCE [LARGE SCALE GENOMIC DNA]</scope>
    <source>
        <strain evidence="2 3">WCA3-601-WT-6H</strain>
    </source>
</reference>
<dbReference type="GO" id="GO:0043709">
    <property type="term" value="P:cell adhesion involved in single-species biofilm formation"/>
    <property type="evidence" value="ECO:0007669"/>
    <property type="project" value="TreeGrafter"/>
</dbReference>
<dbReference type="PROSITE" id="PS50887">
    <property type="entry name" value="GGDEF"/>
    <property type="match status" value="1"/>
</dbReference>
<dbReference type="GO" id="GO:0052621">
    <property type="term" value="F:diguanylate cyclase activity"/>
    <property type="evidence" value="ECO:0007669"/>
    <property type="project" value="TreeGrafter"/>
</dbReference>
<protein>
    <submittedName>
        <fullName evidence="2">GGDEF domain-containing protein</fullName>
    </submittedName>
</protein>
<dbReference type="Pfam" id="PF00990">
    <property type="entry name" value="GGDEF"/>
    <property type="match status" value="1"/>
</dbReference>
<dbReference type="InterPro" id="IPR011990">
    <property type="entry name" value="TPR-like_helical_dom_sf"/>
</dbReference>
<accession>A0A6L5YKL5</accession>
<dbReference type="RefSeq" id="WP_154496366.1">
    <property type="nucleotide sequence ID" value="NZ_VUMU01000008.1"/>
</dbReference>
<dbReference type="AlphaFoldDB" id="A0A6L5YKL5"/>
<dbReference type="NCBIfam" id="TIGR00254">
    <property type="entry name" value="GGDEF"/>
    <property type="match status" value="1"/>
</dbReference>
<sequence length="535" mass="62449">MSVDRQQMLETAERLNQQMADGIPYTWETLEQALSFVTEKRDRGIHGRICYFAAFYHLDTGNQEQCLKYLDESVRCLLGTDQEIHVARAYNMIGIVAHMQNNLSLAMEQYGRALDYTAKYNDKMVHSIVLSNMADAYYLIGVYDRAVQCYRECIREFEKAGDDSIYSRINFRKMLSEYGCCLLHLDMDQEAMEVYRKLEETGKSEEIIRETRLAANVFFTYLAESEGHREKAADHVRQAVMALEDMRQVSSEYDSIQNLLQYVEKTGNIELLQEILDCLEPKAAIEQNRSLLLQLLMLRLRYCSAQMSIEEFRQSTETFFHIKESSEMIESNQVMYMLELRKRLQAVEEEQREQTKKRNKLLYQSEHDELTGLYNKRSLNRYLEDVFEACKLNEKELGILFLDIDYFKQLNDRYGHGKGDEGICAVADTLKRIFPEDYVARYGGDEFLVVMTGRDLTYVMEHAELLCAGIREYKIPNEDSELEPWLTISVGGVCAIPKEPNRVWDFLSAADNTLYEQKKEQKGKVRFYQGEGKYL</sequence>
<dbReference type="SMART" id="SM00028">
    <property type="entry name" value="TPR"/>
    <property type="match status" value="2"/>
</dbReference>
<dbReference type="InterPro" id="IPR029787">
    <property type="entry name" value="Nucleotide_cyclase"/>
</dbReference>
<dbReference type="InterPro" id="IPR019734">
    <property type="entry name" value="TPR_rpt"/>
</dbReference>
<dbReference type="Gene3D" id="1.25.40.10">
    <property type="entry name" value="Tetratricopeptide repeat domain"/>
    <property type="match status" value="1"/>
</dbReference>
<dbReference type="GO" id="GO:0005886">
    <property type="term" value="C:plasma membrane"/>
    <property type="evidence" value="ECO:0007669"/>
    <property type="project" value="TreeGrafter"/>
</dbReference>
<dbReference type="PANTHER" id="PTHR45138:SF9">
    <property type="entry name" value="DIGUANYLATE CYCLASE DGCM-RELATED"/>
    <property type="match status" value="1"/>
</dbReference>
<dbReference type="InterPro" id="IPR000160">
    <property type="entry name" value="GGDEF_dom"/>
</dbReference>
<dbReference type="CDD" id="cd01949">
    <property type="entry name" value="GGDEF"/>
    <property type="match status" value="1"/>
</dbReference>
<dbReference type="SMART" id="SM00267">
    <property type="entry name" value="GGDEF"/>
    <property type="match status" value="1"/>
</dbReference>
<dbReference type="SUPFAM" id="SSF48452">
    <property type="entry name" value="TPR-like"/>
    <property type="match status" value="1"/>
</dbReference>
<dbReference type="Proteomes" id="UP000476055">
    <property type="component" value="Unassembled WGS sequence"/>
</dbReference>